<name>A0ABX0TQX1_9SPHN</name>
<dbReference type="PROSITE" id="PS51724">
    <property type="entry name" value="SPOR"/>
    <property type="match status" value="1"/>
</dbReference>
<feature type="domain" description="SPOR" evidence="3">
    <location>
        <begin position="180"/>
        <end position="260"/>
    </location>
</feature>
<feature type="transmembrane region" description="Helical" evidence="2">
    <location>
        <begin position="42"/>
        <end position="66"/>
    </location>
</feature>
<organism evidence="4 5">
    <name type="scientific">Sphingomonas vulcanisoli</name>
    <dbReference type="NCBI Taxonomy" id="1658060"/>
    <lineage>
        <taxon>Bacteria</taxon>
        <taxon>Pseudomonadati</taxon>
        <taxon>Pseudomonadota</taxon>
        <taxon>Alphaproteobacteria</taxon>
        <taxon>Sphingomonadales</taxon>
        <taxon>Sphingomonadaceae</taxon>
        <taxon>Sphingomonas</taxon>
    </lineage>
</organism>
<dbReference type="Pfam" id="PF05036">
    <property type="entry name" value="SPOR"/>
    <property type="match status" value="1"/>
</dbReference>
<keyword evidence="2" id="KW-0812">Transmembrane</keyword>
<evidence type="ECO:0000256" key="2">
    <source>
        <dbReference type="SAM" id="Phobius"/>
    </source>
</evidence>
<feature type="region of interest" description="Disordered" evidence="1">
    <location>
        <begin position="134"/>
        <end position="157"/>
    </location>
</feature>
<dbReference type="InterPro" id="IPR007730">
    <property type="entry name" value="SPOR-like_dom"/>
</dbReference>
<dbReference type="Proteomes" id="UP000727456">
    <property type="component" value="Unassembled WGS sequence"/>
</dbReference>
<accession>A0ABX0TQX1</accession>
<evidence type="ECO:0000259" key="3">
    <source>
        <dbReference type="PROSITE" id="PS51724"/>
    </source>
</evidence>
<feature type="region of interest" description="Disordered" evidence="1">
    <location>
        <begin position="1"/>
        <end position="23"/>
    </location>
</feature>
<reference evidence="4 5" key="1">
    <citation type="submission" date="2020-03" db="EMBL/GenBank/DDBJ databases">
        <title>Genomic Encyclopedia of Type Strains, Phase III (KMG-III): the genomes of soil and plant-associated and newly described type strains.</title>
        <authorList>
            <person name="Whitman W."/>
        </authorList>
    </citation>
    <scope>NUCLEOTIDE SEQUENCE [LARGE SCALE GENOMIC DNA]</scope>
    <source>
        <strain evidence="4 5">CECT 8804</strain>
    </source>
</reference>
<proteinExistence type="predicted"/>
<feature type="compositionally biased region" description="Low complexity" evidence="1">
    <location>
        <begin position="135"/>
        <end position="145"/>
    </location>
</feature>
<keyword evidence="2" id="KW-1133">Transmembrane helix</keyword>
<sequence length="260" mass="26441">MVEIRRGPLPGLGGEASGSERLPWLEPVEDEDAGRYPDPGGYGGVIVTVIAVLIGITMITAAVVWFRHHRAATADIGGVIHAMPGPYKVKPPESGGLKTDQVGEVAAGTGAGEEINGVLDLNAVPEEPIIRRGKPVQAPQAAAPAPAAPPVAPLPRTVDAPPLPAPVPVAAKPEAPAIPPPPTGGGAIQLGAFSSEAKAKAAWKGLSTRFAFLHDMTMAVQPVTSGDATLYRLRASGGDVPGKLCARLKIAGETCAVVGD</sequence>
<dbReference type="EMBL" id="JAAOZC010000003">
    <property type="protein sequence ID" value="NIJ07907.1"/>
    <property type="molecule type" value="Genomic_DNA"/>
</dbReference>
<gene>
    <name evidence="4" type="ORF">FHS31_001517</name>
</gene>
<dbReference type="RefSeq" id="WP_167072755.1">
    <property type="nucleotide sequence ID" value="NZ_JAAOZC010000003.1"/>
</dbReference>
<evidence type="ECO:0000256" key="1">
    <source>
        <dbReference type="SAM" id="MobiDB-lite"/>
    </source>
</evidence>
<protein>
    <recommendedName>
        <fullName evidence="3">SPOR domain-containing protein</fullName>
    </recommendedName>
</protein>
<evidence type="ECO:0000313" key="4">
    <source>
        <dbReference type="EMBL" id="NIJ07907.1"/>
    </source>
</evidence>
<evidence type="ECO:0000313" key="5">
    <source>
        <dbReference type="Proteomes" id="UP000727456"/>
    </source>
</evidence>
<comment type="caution">
    <text evidence="4">The sequence shown here is derived from an EMBL/GenBank/DDBJ whole genome shotgun (WGS) entry which is preliminary data.</text>
</comment>
<keyword evidence="2" id="KW-0472">Membrane</keyword>
<keyword evidence="5" id="KW-1185">Reference proteome</keyword>